<proteinExistence type="predicted"/>
<keyword evidence="2" id="KW-1185">Reference proteome</keyword>
<protein>
    <submittedName>
        <fullName evidence="1">Capsule polysaccharide biosynthesis</fullName>
    </submittedName>
</protein>
<dbReference type="RefSeq" id="WP_011444943.1">
    <property type="nucleotide sequence ID" value="NC_007794.1"/>
</dbReference>
<dbReference type="EMBL" id="CP000248">
    <property type="protein sequence ID" value="ABD25729.1"/>
    <property type="molecule type" value="Genomic_DNA"/>
</dbReference>
<name>Q2G8U4_NOVAD</name>
<dbReference type="STRING" id="279238.Saro_1285"/>
<dbReference type="AlphaFoldDB" id="Q2G8U4"/>
<reference evidence="2" key="1">
    <citation type="submission" date="2006-01" db="EMBL/GenBank/DDBJ databases">
        <title>Complete sequence of Novosphingobium aromaticivorans DSM 12444.</title>
        <authorList>
            <consortium name="US DOE Joint Genome Institute"/>
            <person name="Copeland A."/>
            <person name="Lucas S."/>
            <person name="Lapidus A."/>
            <person name="Barry K."/>
            <person name="Detter J.C."/>
            <person name="Glavina T."/>
            <person name="Hammon N."/>
            <person name="Israni S."/>
            <person name="Pitluck S."/>
            <person name="Chain P."/>
            <person name="Malfatti S."/>
            <person name="Shin M."/>
            <person name="Vergez L."/>
            <person name="Schmutz J."/>
            <person name="Larimer F."/>
            <person name="Land M."/>
            <person name="Kyrpides N."/>
            <person name="Ivanova N."/>
            <person name="Fredrickson J."/>
            <person name="Balkwill D."/>
            <person name="Romine M.F."/>
            <person name="Richardson P."/>
        </authorList>
    </citation>
    <scope>NUCLEOTIDE SEQUENCE [LARGE SCALE GENOMIC DNA]</scope>
    <source>
        <strain evidence="2">ATCC 700278 / DSM 12444 / CCUG 56034 / CIP 105152 / NBRC 16084 / F199</strain>
    </source>
</reference>
<dbReference type="KEGG" id="nar:Saro_1285"/>
<dbReference type="GO" id="GO:0000271">
    <property type="term" value="P:polysaccharide biosynthetic process"/>
    <property type="evidence" value="ECO:0007669"/>
    <property type="project" value="InterPro"/>
</dbReference>
<dbReference type="HOGENOM" id="CLU_040135_1_0_5"/>
<organism evidence="1 2">
    <name type="scientific">Novosphingobium aromaticivorans (strain ATCC 700278 / DSM 12444 / CCUG 56034 / CIP 105152 / NBRC 16084 / F199)</name>
    <dbReference type="NCBI Taxonomy" id="279238"/>
    <lineage>
        <taxon>Bacteria</taxon>
        <taxon>Pseudomonadati</taxon>
        <taxon>Pseudomonadota</taxon>
        <taxon>Alphaproteobacteria</taxon>
        <taxon>Sphingomonadales</taxon>
        <taxon>Sphingomonadaceae</taxon>
        <taxon>Novosphingobium</taxon>
    </lineage>
</organism>
<dbReference type="GO" id="GO:0015774">
    <property type="term" value="P:polysaccharide transport"/>
    <property type="evidence" value="ECO:0007669"/>
    <property type="project" value="InterPro"/>
</dbReference>
<dbReference type="Proteomes" id="UP000009134">
    <property type="component" value="Chromosome"/>
</dbReference>
<dbReference type="Pfam" id="PF05159">
    <property type="entry name" value="Capsule_synth"/>
    <property type="match status" value="1"/>
</dbReference>
<dbReference type="InterPro" id="IPR007833">
    <property type="entry name" value="Capsule_polysaccharide_synth"/>
</dbReference>
<evidence type="ECO:0000313" key="2">
    <source>
        <dbReference type="Proteomes" id="UP000009134"/>
    </source>
</evidence>
<accession>Q2G8U4</accession>
<dbReference type="CDD" id="cd16441">
    <property type="entry name" value="beta_Kdo_transferase_KpsS"/>
    <property type="match status" value="1"/>
</dbReference>
<evidence type="ECO:0000313" key="1">
    <source>
        <dbReference type="EMBL" id="ABD25729.1"/>
    </source>
</evidence>
<gene>
    <name evidence="1" type="ordered locus">Saro_1285</name>
</gene>
<sequence length="404" mass="44360">MELRRFLFLQGPPGPFFALLAERLRREGCETLRVNLNGGDAADWPGTATAWRGRAEDWSAFVRAFMADRGVTDLLVFGDCRPLHLAAHGEAARLGIRIHVLEEGYVRPHWMTLERDGVNGRSRLPQDPAAIRALARDLPSLPQGLPPVTASFGRRLRDTLRHYTHAVLRAPAYPFHRSHRPGLLALEALAWARKLLLARRNRRRAERVLRRTEPGSYFLFPLQLGSDYQIRAHSPFASMEAAAEEVIASFARTAPSDARLLVKEHPLDTRWRSWRTALARMAGRHGVAGRVTHLSGGDLATLAAGSRGVVVVNSTSATFALDAGVPVAVLGSAVYAIPGLVHRGPLDAFWRAPVPPDMELWAALLRVLHARCLVRGGIASRSAVEMLVDNVTARLLAASPKVPA</sequence>
<dbReference type="eggNOG" id="COG3562">
    <property type="taxonomic scope" value="Bacteria"/>
</dbReference>